<evidence type="ECO:0000256" key="11">
    <source>
        <dbReference type="ARBA" id="ARBA00022843"/>
    </source>
</evidence>
<dbReference type="SMART" id="SM00356">
    <property type="entry name" value="ZnF_C3H1"/>
    <property type="match status" value="1"/>
</dbReference>
<reference evidence="19" key="1">
    <citation type="submission" date="2025-08" db="UniProtKB">
        <authorList>
            <consortium name="Ensembl"/>
        </authorList>
    </citation>
    <scope>IDENTIFICATION</scope>
</reference>
<dbReference type="GO" id="GO:0008157">
    <property type="term" value="F:protein phosphatase 1 binding"/>
    <property type="evidence" value="ECO:0007669"/>
    <property type="project" value="TreeGrafter"/>
</dbReference>
<evidence type="ECO:0000256" key="2">
    <source>
        <dbReference type="ARBA" id="ARBA00004286"/>
    </source>
</evidence>
<comment type="subunit">
    <text evidence="13">Component of the PNUTS-PP1 complex (also named PTW/PP1 complex), composed of PPP1R10/PNUTS, TOX4, WDR82, and PPP1CA (or PPP1CB or PPP1CC).</text>
</comment>
<feature type="domain" description="TFIIS N-terminal" evidence="18">
    <location>
        <begin position="73"/>
        <end position="147"/>
    </location>
</feature>
<dbReference type="InterPro" id="IPR017923">
    <property type="entry name" value="TFIIS_N"/>
</dbReference>
<dbReference type="PROSITE" id="PS50103">
    <property type="entry name" value="ZF_C3H1"/>
    <property type="match status" value="1"/>
</dbReference>
<dbReference type="GO" id="GO:0005634">
    <property type="term" value="C:nucleus"/>
    <property type="evidence" value="ECO:0007669"/>
    <property type="project" value="UniProtKB-SubCell"/>
</dbReference>
<accession>A0A8C7G057</accession>
<evidence type="ECO:0000256" key="4">
    <source>
        <dbReference type="ARBA" id="ARBA00022454"/>
    </source>
</evidence>
<keyword evidence="5" id="KW-0488">Methylation</keyword>
<evidence type="ECO:0000256" key="12">
    <source>
        <dbReference type="ARBA" id="ARBA00023242"/>
    </source>
</evidence>
<dbReference type="GO" id="GO:0072357">
    <property type="term" value="C:PTW/PP1 phosphatase complex"/>
    <property type="evidence" value="ECO:0007669"/>
    <property type="project" value="TreeGrafter"/>
</dbReference>
<dbReference type="InterPro" id="IPR000571">
    <property type="entry name" value="Znf_CCCH"/>
</dbReference>
<keyword evidence="6" id="KW-1017">Isopeptide bond</keyword>
<dbReference type="Ensembl" id="ENSOKIT00005038143.1">
    <property type="protein sequence ID" value="ENSOKIP00005036102.1"/>
    <property type="gene ID" value="ENSOKIG00005015441.1"/>
</dbReference>
<feature type="region of interest" description="Disordered" evidence="16">
    <location>
        <begin position="234"/>
        <end position="258"/>
    </location>
</feature>
<dbReference type="GO" id="GO:0000785">
    <property type="term" value="C:chromatin"/>
    <property type="evidence" value="ECO:0007669"/>
    <property type="project" value="TreeGrafter"/>
</dbReference>
<dbReference type="PANTHER" id="PTHR46557">
    <property type="entry name" value="SERINE/THREONINE-PROTEIN PHOSPHATASE 1 REGULATORY SUBUNIT 10-RELATED"/>
    <property type="match status" value="1"/>
</dbReference>
<dbReference type="Gene3D" id="4.10.1000.10">
    <property type="entry name" value="Zinc finger, CCCH-type"/>
    <property type="match status" value="1"/>
</dbReference>
<evidence type="ECO:0000256" key="1">
    <source>
        <dbReference type="ARBA" id="ARBA00004123"/>
    </source>
</evidence>
<dbReference type="GO" id="GO:0008270">
    <property type="term" value="F:zinc ion binding"/>
    <property type="evidence" value="ECO:0007669"/>
    <property type="project" value="UniProtKB-KW"/>
</dbReference>
<feature type="region of interest" description="Disordered" evidence="16">
    <location>
        <begin position="662"/>
        <end position="759"/>
    </location>
</feature>
<evidence type="ECO:0000313" key="20">
    <source>
        <dbReference type="Proteomes" id="UP000694557"/>
    </source>
</evidence>
<feature type="compositionally biased region" description="Basic residues" evidence="16">
    <location>
        <begin position="187"/>
        <end position="199"/>
    </location>
</feature>
<feature type="domain" description="C3H1-type" evidence="17">
    <location>
        <begin position="757"/>
        <end position="785"/>
    </location>
</feature>
<keyword evidence="20" id="KW-1185">Reference proteome</keyword>
<dbReference type="InterPro" id="IPR035441">
    <property type="entry name" value="TFIIS/LEDGF_dom_sf"/>
</dbReference>
<feature type="zinc finger region" description="C3H1-type" evidence="15">
    <location>
        <begin position="757"/>
        <end position="785"/>
    </location>
</feature>
<dbReference type="InterPro" id="IPR036855">
    <property type="entry name" value="Znf_CCCH_sf"/>
</dbReference>
<keyword evidence="7" id="KW-0597">Phosphoprotein</keyword>
<keyword evidence="8 15" id="KW-0479">Metal-binding</keyword>
<dbReference type="InterPro" id="IPR003617">
    <property type="entry name" value="TFIIS/CRSP70_N_sub"/>
</dbReference>
<feature type="compositionally biased region" description="Polar residues" evidence="16">
    <location>
        <begin position="328"/>
        <end position="345"/>
    </location>
</feature>
<comment type="subcellular location">
    <subcellularLocation>
        <location evidence="2">Chromosome</location>
    </subcellularLocation>
    <subcellularLocation>
        <location evidence="1 14">Nucleus</location>
    </subcellularLocation>
</comment>
<evidence type="ECO:0000256" key="6">
    <source>
        <dbReference type="ARBA" id="ARBA00022499"/>
    </source>
</evidence>
<organism evidence="19 20">
    <name type="scientific">Oncorhynchus kisutch</name>
    <name type="common">Coho salmon</name>
    <name type="synonym">Salmo kisutch</name>
    <dbReference type="NCBI Taxonomy" id="8019"/>
    <lineage>
        <taxon>Eukaryota</taxon>
        <taxon>Metazoa</taxon>
        <taxon>Chordata</taxon>
        <taxon>Craniata</taxon>
        <taxon>Vertebrata</taxon>
        <taxon>Euteleostomi</taxon>
        <taxon>Actinopterygii</taxon>
        <taxon>Neopterygii</taxon>
        <taxon>Teleostei</taxon>
        <taxon>Protacanthopterygii</taxon>
        <taxon>Salmoniformes</taxon>
        <taxon>Salmonidae</taxon>
        <taxon>Salmoninae</taxon>
        <taxon>Oncorhynchus</taxon>
    </lineage>
</organism>
<protein>
    <recommendedName>
        <fullName evidence="3">Serine/threonine-protein phosphatase 1 regulatory subunit 10</fullName>
    </recommendedName>
</protein>
<evidence type="ECO:0000256" key="15">
    <source>
        <dbReference type="PROSITE-ProRule" id="PRU00723"/>
    </source>
</evidence>
<sequence>MAVGPVDPREVLKGVENLLGKDGELRSLEGVPKVFSLMKGSHKMVSRCMYLNILLQTKSHDILNRFIRVGGYKLLNAWLTYSKSSNNTPLLQLILLTLQKLPLTVDHLKQNNTAKLVKQLSKTGETEELRKLSAGLVDGWMATIRSQSVSATSPADKKRKKEEGKVPVREVKAADGGKAAEEERKREKPKAHAPSHAKIRSIGLEMDAPSPVPVKKPPVPLQLGDKYNIKPSQVLKRPSFGPLDPPPVEKKYKPLNTTPNHTKEIKVKIIPAQPLEGTGFLDALNSAPVSLIKIKKKKGREGRDPKAVSPTSNKPCPFEGKPHYPSPQGGTKPSSPETQVASTTPPHEVPVDLEQPGTPVPADDPEAMDTGSEKPSALAEPRGEEEGQLTKKGKKKKSVRWAEEEQLTQYFYFDLDETERVNVNKVKDFGEAAKREMMMDRHTFEMARRLSHDSMEERVPWSPPRPLALTGPLVNAGANSTERLTQRDRETGILQEIFLTKESPHEPEPEAYEPMPPRLIPLDEMCSTKMNEQPNPGSGVGPGGVEGSKLPPVLANLMGNLGANNLLSNLGNIAQGTPGAPANPSVNVQELLTSIMVILTHKKIFLHFLLLLTVYHDMHTRMVVKVCLSSTVSQGLLGHGPGMNNMPNMGMPMNGVGYPPAGKPLGPGGPHYNHPPPPHNHGPPGFNANPRMMGPPPPQGHGGDNSNYWGDDSMRGGPHRGGGGHFHRGGRGRGGEQVGFRGRGRGGPRGGHNMGDMSKRPVCRHFMMKGNCRYESNCAFYHPGVNGPPLPPNHPAHNQYNDHGPQHGH</sequence>
<keyword evidence="11" id="KW-0832">Ubl conjugation</keyword>
<dbReference type="Proteomes" id="UP000694557">
    <property type="component" value="Unassembled WGS sequence"/>
</dbReference>
<evidence type="ECO:0000256" key="10">
    <source>
        <dbReference type="ARBA" id="ARBA00022833"/>
    </source>
</evidence>
<proteinExistence type="predicted"/>
<feature type="region of interest" description="Disordered" evidence="16">
    <location>
        <begin position="789"/>
        <end position="809"/>
    </location>
</feature>
<evidence type="ECO:0000256" key="5">
    <source>
        <dbReference type="ARBA" id="ARBA00022481"/>
    </source>
</evidence>
<evidence type="ECO:0000259" key="18">
    <source>
        <dbReference type="PROSITE" id="PS51319"/>
    </source>
</evidence>
<name>A0A8C7G057_ONCKI</name>
<dbReference type="Pfam" id="PF00642">
    <property type="entry name" value="zf-CCCH"/>
    <property type="match status" value="1"/>
</dbReference>
<evidence type="ECO:0000256" key="14">
    <source>
        <dbReference type="PROSITE-ProRule" id="PRU00649"/>
    </source>
</evidence>
<dbReference type="Gene3D" id="1.20.930.10">
    <property type="entry name" value="Conserved domain common to transcription factors TFIIS, elongin A, CRSP70"/>
    <property type="match status" value="1"/>
</dbReference>
<evidence type="ECO:0000256" key="3">
    <source>
        <dbReference type="ARBA" id="ARBA00022330"/>
    </source>
</evidence>
<dbReference type="SUPFAM" id="SSF47676">
    <property type="entry name" value="Conserved domain common to transcription factors TFIIS, elongin A, CRSP70"/>
    <property type="match status" value="1"/>
</dbReference>
<keyword evidence="12 14" id="KW-0539">Nucleus</keyword>
<keyword evidence="10 15" id="KW-0862">Zinc</keyword>
<evidence type="ECO:0000256" key="7">
    <source>
        <dbReference type="ARBA" id="ARBA00022553"/>
    </source>
</evidence>
<feature type="compositionally biased region" description="Basic and acidic residues" evidence="16">
    <location>
        <begin position="161"/>
        <end position="186"/>
    </location>
</feature>
<dbReference type="SMART" id="SM00509">
    <property type="entry name" value="TFS2N"/>
    <property type="match status" value="1"/>
</dbReference>
<evidence type="ECO:0000256" key="9">
    <source>
        <dbReference type="ARBA" id="ARBA00022771"/>
    </source>
</evidence>
<evidence type="ECO:0000256" key="13">
    <source>
        <dbReference type="ARBA" id="ARBA00093575"/>
    </source>
</evidence>
<gene>
    <name evidence="19" type="primary">PPP1R10</name>
    <name evidence="19" type="synonym">LOC109903466</name>
</gene>
<dbReference type="PROSITE" id="PS51319">
    <property type="entry name" value="TFIIS_N"/>
    <property type="match status" value="1"/>
</dbReference>
<dbReference type="GeneTree" id="ENSGT00940000159263"/>
<evidence type="ECO:0000259" key="17">
    <source>
        <dbReference type="PROSITE" id="PS50103"/>
    </source>
</evidence>
<feature type="region of interest" description="Disordered" evidence="16">
    <location>
        <begin position="148"/>
        <end position="199"/>
    </location>
</feature>
<reference evidence="19" key="2">
    <citation type="submission" date="2025-09" db="UniProtKB">
        <authorList>
            <consortium name="Ensembl"/>
        </authorList>
    </citation>
    <scope>IDENTIFICATION</scope>
</reference>
<evidence type="ECO:0000313" key="19">
    <source>
        <dbReference type="Ensembl" id="ENSOKIP00005036102.1"/>
    </source>
</evidence>
<dbReference type="AlphaFoldDB" id="A0A8C7G057"/>
<keyword evidence="9 15" id="KW-0863">Zinc-finger</keyword>
<dbReference type="Pfam" id="PF08711">
    <property type="entry name" value="Med26"/>
    <property type="match status" value="1"/>
</dbReference>
<dbReference type="SUPFAM" id="SSF90229">
    <property type="entry name" value="CCCH zinc finger"/>
    <property type="match status" value="1"/>
</dbReference>
<evidence type="ECO:0000256" key="8">
    <source>
        <dbReference type="ARBA" id="ARBA00022723"/>
    </source>
</evidence>
<feature type="region of interest" description="Disordered" evidence="16">
    <location>
        <begin position="294"/>
        <end position="398"/>
    </location>
</feature>
<evidence type="ECO:0000256" key="16">
    <source>
        <dbReference type="SAM" id="MobiDB-lite"/>
    </source>
</evidence>
<dbReference type="PANTHER" id="PTHR46557:SF1">
    <property type="entry name" value="SERINE_THREONINE-PROTEIN PHOSPHATASE 1 REGULATORY SUBUNIT 10"/>
    <property type="match status" value="1"/>
</dbReference>
<keyword evidence="4" id="KW-0158">Chromosome</keyword>